<dbReference type="PANTHER" id="PTHR46399">
    <property type="entry name" value="B30.2/SPRY DOMAIN-CONTAINING PROTEIN"/>
    <property type="match status" value="1"/>
</dbReference>
<protein>
    <submittedName>
        <fullName evidence="1">HECT domain-containing protein</fullName>
    </submittedName>
</protein>
<dbReference type="STRING" id="60517.A0A0R3WHH0"/>
<organism evidence="1">
    <name type="scientific">Taenia asiatica</name>
    <name type="common">Asian tapeworm</name>
    <dbReference type="NCBI Taxonomy" id="60517"/>
    <lineage>
        <taxon>Eukaryota</taxon>
        <taxon>Metazoa</taxon>
        <taxon>Spiralia</taxon>
        <taxon>Lophotrochozoa</taxon>
        <taxon>Platyhelminthes</taxon>
        <taxon>Cestoda</taxon>
        <taxon>Eucestoda</taxon>
        <taxon>Cyclophyllidea</taxon>
        <taxon>Taeniidae</taxon>
        <taxon>Taenia</taxon>
    </lineage>
</organism>
<dbReference type="GO" id="GO:0030018">
    <property type="term" value="C:Z disc"/>
    <property type="evidence" value="ECO:0007669"/>
    <property type="project" value="TreeGrafter"/>
</dbReference>
<dbReference type="GO" id="GO:0033017">
    <property type="term" value="C:sarcoplasmic reticulum membrane"/>
    <property type="evidence" value="ECO:0007669"/>
    <property type="project" value="TreeGrafter"/>
</dbReference>
<accession>A0A0R3WHH0</accession>
<dbReference type="GO" id="GO:0034704">
    <property type="term" value="C:calcium channel complex"/>
    <property type="evidence" value="ECO:0007669"/>
    <property type="project" value="TreeGrafter"/>
</dbReference>
<dbReference type="GO" id="GO:0005219">
    <property type="term" value="F:ryanodine-sensitive calcium-release channel activity"/>
    <property type="evidence" value="ECO:0007669"/>
    <property type="project" value="TreeGrafter"/>
</dbReference>
<reference evidence="1" key="1">
    <citation type="submission" date="2017-02" db="UniProtKB">
        <authorList>
            <consortium name="WormBaseParasite"/>
        </authorList>
    </citation>
    <scope>IDENTIFICATION</scope>
</reference>
<dbReference type="GO" id="GO:0005790">
    <property type="term" value="C:smooth endoplasmic reticulum"/>
    <property type="evidence" value="ECO:0007669"/>
    <property type="project" value="TreeGrafter"/>
</dbReference>
<proteinExistence type="predicted"/>
<name>A0A0R3WHH0_TAEAS</name>
<dbReference type="WBParaSite" id="TASK_0001031301-mRNA-1">
    <property type="protein sequence ID" value="TASK_0001031301-mRNA-1"/>
    <property type="gene ID" value="TASK_0001031301"/>
</dbReference>
<dbReference type="InterPro" id="IPR015925">
    <property type="entry name" value="Ryanodine_IP3_receptor"/>
</dbReference>
<dbReference type="GO" id="GO:0006941">
    <property type="term" value="P:striated muscle contraction"/>
    <property type="evidence" value="ECO:0007669"/>
    <property type="project" value="TreeGrafter"/>
</dbReference>
<dbReference type="AlphaFoldDB" id="A0A0R3WHH0"/>
<dbReference type="GO" id="GO:0042383">
    <property type="term" value="C:sarcolemma"/>
    <property type="evidence" value="ECO:0007669"/>
    <property type="project" value="TreeGrafter"/>
</dbReference>
<sequence length="167" mass="19022">LLDYVEGAMSTVREDKPSRMFSRHQKLTETSEDMKLLVRVVLPLLKRYFYTLKSYSINPYSGALIKEKNMATMLFTKLFPLLRLKTRCFSADVNMTISCLKYLINCLDIKANVKISYAEDFVRLRLIPFLSLCADDLNLIIRNLNSGRYSISKALLDVGSAASTTST</sequence>
<dbReference type="GO" id="GO:0014808">
    <property type="term" value="P:release of sequestered calcium ion into cytosol by sarcoplasmic reticulum"/>
    <property type="evidence" value="ECO:0007669"/>
    <property type="project" value="TreeGrafter"/>
</dbReference>
<dbReference type="PANTHER" id="PTHR46399:SF8">
    <property type="entry name" value="B30.2_SPRY DOMAIN-CONTAINING PROTEIN"/>
    <property type="match status" value="1"/>
</dbReference>
<evidence type="ECO:0000313" key="1">
    <source>
        <dbReference type="WBParaSite" id="TASK_0001031301-mRNA-1"/>
    </source>
</evidence>